<keyword evidence="2" id="KW-1185">Reference proteome</keyword>
<proteinExistence type="predicted"/>
<dbReference type="EMBL" id="QVNQ01000005">
    <property type="protein sequence ID" value="RFS84242.1"/>
    <property type="molecule type" value="Genomic_DNA"/>
</dbReference>
<name>A0A372GGD6_9ACTN</name>
<evidence type="ECO:0000313" key="2">
    <source>
        <dbReference type="Proteomes" id="UP000262882"/>
    </source>
</evidence>
<accession>A0A372GGD6</accession>
<evidence type="ECO:0000313" key="1">
    <source>
        <dbReference type="EMBL" id="RFS84242.1"/>
    </source>
</evidence>
<dbReference type="Proteomes" id="UP000262882">
    <property type="component" value="Unassembled WGS sequence"/>
</dbReference>
<dbReference type="AlphaFoldDB" id="A0A372GGD6"/>
<gene>
    <name evidence="1" type="ORF">D0T12_19095</name>
</gene>
<reference evidence="1 2" key="1">
    <citation type="submission" date="2018-08" db="EMBL/GenBank/DDBJ databases">
        <title>Actinomadura spongicola sp. nov., isolated from marine sponge Leucetta chagosensis.</title>
        <authorList>
            <person name="Li L."/>
            <person name="Lin H.W."/>
        </authorList>
    </citation>
    <scope>NUCLEOTIDE SEQUENCE [LARGE SCALE GENOMIC DNA]</scope>
    <source>
        <strain evidence="1 2">LHW52907</strain>
    </source>
</reference>
<comment type="caution">
    <text evidence="1">The sequence shown here is derived from an EMBL/GenBank/DDBJ whole genome shotgun (WGS) entry which is preliminary data.</text>
</comment>
<dbReference type="RefSeq" id="WP_117400931.1">
    <property type="nucleotide sequence ID" value="NZ_QVNQ01000005.1"/>
</dbReference>
<sequence>MATEIVAPPRPRLTTQLLLVCGGAVLLNLAMRAVADDLPGTAPEATSPAGRGVHEWIVWILGDTTRRSSTAAAGPPLARAIAARLPADFHPFIGSVMSMTVITSIGVPVLKLLDSAGLV</sequence>
<protein>
    <submittedName>
        <fullName evidence="1">Uncharacterized protein</fullName>
    </submittedName>
</protein>
<dbReference type="OrthoDB" id="1706162at2"/>
<organism evidence="1 2">
    <name type="scientific">Actinomadura spongiicola</name>
    <dbReference type="NCBI Taxonomy" id="2303421"/>
    <lineage>
        <taxon>Bacteria</taxon>
        <taxon>Bacillati</taxon>
        <taxon>Actinomycetota</taxon>
        <taxon>Actinomycetes</taxon>
        <taxon>Streptosporangiales</taxon>
        <taxon>Thermomonosporaceae</taxon>
        <taxon>Actinomadura</taxon>
    </lineage>
</organism>